<reference evidence="1" key="1">
    <citation type="submission" date="2014-09" db="EMBL/GenBank/DDBJ databases">
        <authorList>
            <person name="Magalhaes I.L.F."/>
            <person name="Oliveira U."/>
            <person name="Santos F.R."/>
            <person name="Vidigal T.H.D.A."/>
            <person name="Brescovit A.D."/>
            <person name="Santos A.J."/>
        </authorList>
    </citation>
    <scope>NUCLEOTIDE SEQUENCE</scope>
    <source>
        <tissue evidence="1">Shoot tissue taken approximately 20 cm above the soil surface</tissue>
    </source>
</reference>
<dbReference type="AlphaFoldDB" id="A0A0A9EJS9"/>
<reference evidence="1" key="2">
    <citation type="journal article" date="2015" name="Data Brief">
        <title>Shoot transcriptome of the giant reed, Arundo donax.</title>
        <authorList>
            <person name="Barrero R.A."/>
            <person name="Guerrero F.D."/>
            <person name="Moolhuijzen P."/>
            <person name="Goolsby J.A."/>
            <person name="Tidwell J."/>
            <person name="Bellgard S.E."/>
            <person name="Bellgard M.I."/>
        </authorList>
    </citation>
    <scope>NUCLEOTIDE SEQUENCE</scope>
    <source>
        <tissue evidence="1">Shoot tissue taken approximately 20 cm above the soil surface</tissue>
    </source>
</reference>
<proteinExistence type="predicted"/>
<organism evidence="1">
    <name type="scientific">Arundo donax</name>
    <name type="common">Giant reed</name>
    <name type="synonym">Donax arundinaceus</name>
    <dbReference type="NCBI Taxonomy" id="35708"/>
    <lineage>
        <taxon>Eukaryota</taxon>
        <taxon>Viridiplantae</taxon>
        <taxon>Streptophyta</taxon>
        <taxon>Embryophyta</taxon>
        <taxon>Tracheophyta</taxon>
        <taxon>Spermatophyta</taxon>
        <taxon>Magnoliopsida</taxon>
        <taxon>Liliopsida</taxon>
        <taxon>Poales</taxon>
        <taxon>Poaceae</taxon>
        <taxon>PACMAD clade</taxon>
        <taxon>Arundinoideae</taxon>
        <taxon>Arundineae</taxon>
        <taxon>Arundo</taxon>
    </lineage>
</organism>
<protein>
    <submittedName>
        <fullName evidence="1">Uncharacterized protein</fullName>
    </submittedName>
</protein>
<evidence type="ECO:0000313" key="1">
    <source>
        <dbReference type="EMBL" id="JAD99263.1"/>
    </source>
</evidence>
<accession>A0A0A9EJS9</accession>
<sequence length="35" mass="3967">MINKPPSISEKIHTLSTHSLQLNILKSLTHNDLIE</sequence>
<name>A0A0A9EJS9_ARUDO</name>
<dbReference type="EMBL" id="GBRH01198632">
    <property type="protein sequence ID" value="JAD99263.1"/>
    <property type="molecule type" value="Transcribed_RNA"/>
</dbReference>